<feature type="region of interest" description="Disordered" evidence="6">
    <location>
        <begin position="1"/>
        <end position="31"/>
    </location>
</feature>
<dbReference type="PANTHER" id="PTHR15346">
    <property type="entry name" value="DYNACTIN SUBUNIT"/>
    <property type="match status" value="1"/>
</dbReference>
<evidence type="ECO:0000313" key="8">
    <source>
        <dbReference type="Proteomes" id="UP001054837"/>
    </source>
</evidence>
<keyword evidence="4" id="KW-0243">Dynein</keyword>
<keyword evidence="3" id="KW-0963">Cytoplasm</keyword>
<evidence type="ECO:0000256" key="4">
    <source>
        <dbReference type="ARBA" id="ARBA00023017"/>
    </source>
</evidence>
<evidence type="ECO:0000256" key="3">
    <source>
        <dbReference type="ARBA" id="ARBA00022490"/>
    </source>
</evidence>
<dbReference type="GO" id="GO:0005737">
    <property type="term" value="C:cytoplasm"/>
    <property type="evidence" value="ECO:0007669"/>
    <property type="project" value="UniProtKB-SubCell"/>
</dbReference>
<dbReference type="GO" id="GO:0007017">
    <property type="term" value="P:microtubule-based process"/>
    <property type="evidence" value="ECO:0007669"/>
    <property type="project" value="InterPro"/>
</dbReference>
<dbReference type="Pfam" id="PF04912">
    <property type="entry name" value="Dynamitin"/>
    <property type="match status" value="1"/>
</dbReference>
<proteinExistence type="inferred from homology"/>
<dbReference type="GO" id="GO:0005869">
    <property type="term" value="C:dynactin complex"/>
    <property type="evidence" value="ECO:0007669"/>
    <property type="project" value="InterPro"/>
</dbReference>
<evidence type="ECO:0000256" key="1">
    <source>
        <dbReference type="ARBA" id="ARBA00004496"/>
    </source>
</evidence>
<dbReference type="AlphaFoldDB" id="A0AAV4V3Z8"/>
<reference evidence="7 8" key="1">
    <citation type="submission" date="2021-06" db="EMBL/GenBank/DDBJ databases">
        <title>Caerostris darwini draft genome.</title>
        <authorList>
            <person name="Kono N."/>
            <person name="Arakawa K."/>
        </authorList>
    </citation>
    <scope>NUCLEOTIDE SEQUENCE [LARGE SCALE GENOMIC DNA]</scope>
</reference>
<evidence type="ECO:0000313" key="7">
    <source>
        <dbReference type="EMBL" id="GIY64634.1"/>
    </source>
</evidence>
<evidence type="ECO:0000256" key="6">
    <source>
        <dbReference type="SAM" id="MobiDB-lite"/>
    </source>
</evidence>
<accession>A0AAV4V3Z8</accession>
<dbReference type="InterPro" id="IPR028133">
    <property type="entry name" value="Dynamitin"/>
</dbReference>
<organism evidence="7 8">
    <name type="scientific">Caerostris darwini</name>
    <dbReference type="NCBI Taxonomy" id="1538125"/>
    <lineage>
        <taxon>Eukaryota</taxon>
        <taxon>Metazoa</taxon>
        <taxon>Ecdysozoa</taxon>
        <taxon>Arthropoda</taxon>
        <taxon>Chelicerata</taxon>
        <taxon>Arachnida</taxon>
        <taxon>Araneae</taxon>
        <taxon>Araneomorphae</taxon>
        <taxon>Entelegynae</taxon>
        <taxon>Araneoidea</taxon>
        <taxon>Araneidae</taxon>
        <taxon>Caerostris</taxon>
    </lineage>
</organism>
<keyword evidence="5" id="KW-0175">Coiled coil</keyword>
<comment type="caution">
    <text evidence="7">The sequence shown here is derived from an EMBL/GenBank/DDBJ whole genome shotgun (WGS) entry which is preliminary data.</text>
</comment>
<name>A0AAV4V3Z8_9ARAC</name>
<dbReference type="EMBL" id="BPLQ01012348">
    <property type="protein sequence ID" value="GIY64634.1"/>
    <property type="molecule type" value="Genomic_DNA"/>
</dbReference>
<comment type="similarity">
    <text evidence="2">Belongs to the dynactin subunit 2 family.</text>
</comment>
<comment type="subcellular location">
    <subcellularLocation>
        <location evidence="1">Cytoplasm</location>
    </subcellularLocation>
</comment>
<gene>
    <name evidence="7" type="primary">dctn2</name>
    <name evidence="7" type="ORF">CDAR_90601</name>
</gene>
<feature type="coiled-coil region" evidence="5">
    <location>
        <begin position="225"/>
        <end position="252"/>
    </location>
</feature>
<evidence type="ECO:0000256" key="2">
    <source>
        <dbReference type="ARBA" id="ARBA00006176"/>
    </source>
</evidence>
<evidence type="ECO:0000256" key="5">
    <source>
        <dbReference type="SAM" id="Coils"/>
    </source>
</evidence>
<dbReference type="Proteomes" id="UP001054837">
    <property type="component" value="Unassembled WGS sequence"/>
</dbReference>
<sequence length="408" mass="45996">MANPKYADLPGIAHDQPDVYETSDLPESEQGNLSISDVIVDQCDSVETLKVSPNEAFNRFKGKSLDGRNVDFTDGIGHGRKIGYDIRSGDWEMIGDHTKEKENPLQAYNRIQYEVKQLFEQVNEMKESSSKDSESSQVPPVVLVQQIEQLQKELQDLHMEKILGSEALEEMSDPLGALHKKLLTQLETFKNVPATDKKTKTATSSVTSTEETVKYELYVRPDQAKLEQASKVASLEQRLRNLENIIGQDKKKLSFLTSNTDGKSITAAINLLSSKLNLLEPNYLDQVESRFAVLHQCMQQVSEKKHQIEDAEKQNKISELYELAKKVDDLSSSLPQVVERLVSLKELHEQALQFSKALTQLDTTQQQITNALKNNETMLKEVQGTFVKNTEMIETNIASLNTRIATLK</sequence>
<protein>
    <submittedName>
        <fullName evidence="7">Dynactin subunit 2</fullName>
    </submittedName>
</protein>
<keyword evidence="8" id="KW-1185">Reference proteome</keyword>
<dbReference type="GO" id="GO:0030286">
    <property type="term" value="C:dynein complex"/>
    <property type="evidence" value="ECO:0007669"/>
    <property type="project" value="UniProtKB-KW"/>
</dbReference>